<evidence type="ECO:0000256" key="6">
    <source>
        <dbReference type="SAM" id="Phobius"/>
    </source>
</evidence>
<evidence type="ECO:0000256" key="1">
    <source>
        <dbReference type="ARBA" id="ARBA00004141"/>
    </source>
</evidence>
<dbReference type="Proteomes" id="UP000051952">
    <property type="component" value="Unassembled WGS sequence"/>
</dbReference>
<dbReference type="GO" id="GO:0000822">
    <property type="term" value="F:inositol hexakisphosphate binding"/>
    <property type="evidence" value="ECO:0007669"/>
    <property type="project" value="TreeGrafter"/>
</dbReference>
<dbReference type="Pfam" id="PF03124">
    <property type="entry name" value="EXS"/>
    <property type="match status" value="2"/>
</dbReference>
<evidence type="ECO:0000256" key="2">
    <source>
        <dbReference type="ARBA" id="ARBA00022692"/>
    </source>
</evidence>
<dbReference type="GO" id="GO:0016036">
    <property type="term" value="P:cellular response to phosphate starvation"/>
    <property type="evidence" value="ECO:0007669"/>
    <property type="project" value="TreeGrafter"/>
</dbReference>
<dbReference type="PANTHER" id="PTHR10783">
    <property type="entry name" value="XENOTROPIC AND POLYTROPIC RETROVIRUS RECEPTOR 1-RELATED"/>
    <property type="match status" value="1"/>
</dbReference>
<evidence type="ECO:0000256" key="3">
    <source>
        <dbReference type="ARBA" id="ARBA00022989"/>
    </source>
</evidence>
<dbReference type="EMBL" id="CYKH01000080">
    <property type="protein sequence ID" value="CUE69936.1"/>
    <property type="molecule type" value="Genomic_DNA"/>
</dbReference>
<dbReference type="GO" id="GO:0006817">
    <property type="term" value="P:phosphate ion transport"/>
    <property type="evidence" value="ECO:0007669"/>
    <property type="project" value="TreeGrafter"/>
</dbReference>
<dbReference type="VEuPathDB" id="TriTrypDB:BSAL_52225"/>
<evidence type="ECO:0000256" key="5">
    <source>
        <dbReference type="SAM" id="MobiDB-lite"/>
    </source>
</evidence>
<organism evidence="8 9">
    <name type="scientific">Bodo saltans</name>
    <name type="common">Flagellated protozoan</name>
    <dbReference type="NCBI Taxonomy" id="75058"/>
    <lineage>
        <taxon>Eukaryota</taxon>
        <taxon>Discoba</taxon>
        <taxon>Euglenozoa</taxon>
        <taxon>Kinetoplastea</taxon>
        <taxon>Metakinetoplastina</taxon>
        <taxon>Eubodonida</taxon>
        <taxon>Bodonidae</taxon>
        <taxon>Bodo</taxon>
    </lineage>
</organism>
<proteinExistence type="predicted"/>
<dbReference type="InterPro" id="IPR004342">
    <property type="entry name" value="EXS_C"/>
</dbReference>
<feature type="compositionally biased region" description="Polar residues" evidence="5">
    <location>
        <begin position="175"/>
        <end position="189"/>
    </location>
</feature>
<keyword evidence="9" id="KW-1185">Reference proteome</keyword>
<dbReference type="OrthoDB" id="9970435at2759"/>
<dbReference type="PANTHER" id="PTHR10783:SF103">
    <property type="entry name" value="SOLUTE CARRIER FAMILY 53 MEMBER 1"/>
    <property type="match status" value="1"/>
</dbReference>
<feature type="transmembrane region" description="Helical" evidence="6">
    <location>
        <begin position="596"/>
        <end position="617"/>
    </location>
</feature>
<keyword evidence="2 6" id="KW-0812">Transmembrane</keyword>
<dbReference type="GO" id="GO:0005886">
    <property type="term" value="C:plasma membrane"/>
    <property type="evidence" value="ECO:0007669"/>
    <property type="project" value="TreeGrafter"/>
</dbReference>
<accession>A0A0S4IP55</accession>
<sequence>MERHIKKHQVFSWSHAYLDYKGIKKWLGNEYPFGCWYVAPSDDQDEGREDAAVPAAAVAVTSHPHHVRSLSTADAIGGGTSLLFGAEVISPLQSHKVLGGAARRPLEIACYVANERHHHRQIAEESPLAHSPAASKGASDRRRQLPSSLWPNVVEVRYPQQIVVVDSQRFDSDRNAPSSAVSSPILSNSHMREPDSSSGGTTLFPMVAPSPTSSHQRSSHHRVCIPSRTVFTENPYHANSAARGDQTDDSPTGPRDDVPAPVVLIGCDTPSSHLRDKPLDAHVLSHIHGMSKRNMEFMRRIEEECQKVEQFYLNQTRAWSKVLIRLVDRAHVLLTEVNLFVSSTARQQQVVVVNGGGDNEVVQTPPAVMDRDDDDADDASQEYRQSVLIKQLEATEISLQRIYFAYTLLARFVVQNTEAIHHLLRKVETRSQQYLDAYTAALENQFSFMVRRGDHTHPVGALLDWIEKEYIVLIGGDKKAAAHELHVAEDDAQSQDVLAGANMWNGIAVGIMFGATIACIAMVFVEVQLVYDTSVPITTFSGVSTSTSTVLMALTGLVAVFAALFAINIVVWDVFGVHYAFIFELDDRFHWDGLHLLRYSMRYVVSWAIGLLAFVYAGRFSTASERTEYVPYAILAMFGVLLVYDIWAFQTATTLFKVVPMVPRRVARKGRVAFRIFNRIFNCCRSITALPASAFSSPNVSNHSFDANSMLKRGRHVQRETFLSQDWSRSWLGRTLWRILTAPYFPVSFSDFYMADQLTSLTGFFGQVQVIVTAAIWGGKGNQYPILAALPHVWRLLQCMRRFRDQPSVSDKLVAPPETSSPADDIPMKEATSEPFPERPAASSSSVPPRIIPFWQTAEWWHPNLTNALKYLSGIIQIVVSWRFNIMYSLESARVKAEGPGATIDWTTGAPAVLLAFWILAAALEYLKKLGWDIYMDAGLLRIGANKKNKWASFLRPQLIYPIWTYWVFVVLDVTLRFSVFIRIMLIVKNYDFNHVNPVFWWGLEVFRRFVWNFFRVENEQVNNMESYRAVDVVPPVWAAAEEAVLRHERGTITVDGSSDLDEDDLAAFGALWGTSSKQTDLPAPQDLFRRLPIANQKSALFGFALQQRWTVEAATKFWNMDEAGLLQAFSAQNVEHQTRIVFLAVGDTPFAQFLQTHRTRRSQSSLLRRRHIDTDANVAVVASPNVSDVRELVRMAGTTGDEPAFVIAVEAGECAATPSS</sequence>
<dbReference type="GO" id="GO:0005794">
    <property type="term" value="C:Golgi apparatus"/>
    <property type="evidence" value="ECO:0007669"/>
    <property type="project" value="TreeGrafter"/>
</dbReference>
<evidence type="ECO:0000259" key="7">
    <source>
        <dbReference type="PROSITE" id="PS51380"/>
    </source>
</evidence>
<dbReference type="AlphaFoldDB" id="A0A0S4IP55"/>
<keyword evidence="3 6" id="KW-1133">Transmembrane helix</keyword>
<feature type="transmembrane region" description="Helical" evidence="6">
    <location>
        <begin position="507"/>
        <end position="531"/>
    </location>
</feature>
<name>A0A0S4IP55_BODSA</name>
<dbReference type="PROSITE" id="PS51380">
    <property type="entry name" value="EXS"/>
    <property type="match status" value="1"/>
</dbReference>
<keyword evidence="4 6" id="KW-0472">Membrane</keyword>
<feature type="transmembrane region" description="Helical" evidence="6">
    <location>
        <begin position="629"/>
        <end position="647"/>
    </location>
</feature>
<gene>
    <name evidence="8" type="ORF">BSAL_52225</name>
</gene>
<evidence type="ECO:0000313" key="9">
    <source>
        <dbReference type="Proteomes" id="UP000051952"/>
    </source>
</evidence>
<comment type="subcellular location">
    <subcellularLocation>
        <location evidence="1">Membrane</location>
        <topology evidence="1">Multi-pass membrane protein</topology>
    </subcellularLocation>
</comment>
<feature type="domain" description="EXS" evidence="7">
    <location>
        <begin position="775"/>
        <end position="1048"/>
    </location>
</feature>
<feature type="region of interest" description="Disordered" evidence="5">
    <location>
        <begin position="169"/>
        <end position="222"/>
    </location>
</feature>
<feature type="region of interest" description="Disordered" evidence="5">
    <location>
        <begin position="810"/>
        <end position="847"/>
    </location>
</feature>
<feature type="transmembrane region" description="Helical" evidence="6">
    <location>
        <begin position="551"/>
        <end position="575"/>
    </location>
</feature>
<evidence type="ECO:0000313" key="8">
    <source>
        <dbReference type="EMBL" id="CUE69936.1"/>
    </source>
</evidence>
<protein>
    <recommendedName>
        <fullName evidence="7">EXS domain-containing protein</fullName>
    </recommendedName>
</protein>
<reference evidence="9" key="1">
    <citation type="submission" date="2015-09" db="EMBL/GenBank/DDBJ databases">
        <authorList>
            <consortium name="Pathogen Informatics"/>
        </authorList>
    </citation>
    <scope>NUCLEOTIDE SEQUENCE [LARGE SCALE GENOMIC DNA]</scope>
    <source>
        <strain evidence="9">Lake Konstanz</strain>
    </source>
</reference>
<evidence type="ECO:0000256" key="4">
    <source>
        <dbReference type="ARBA" id="ARBA00023136"/>
    </source>
</evidence>
<feature type="region of interest" description="Disordered" evidence="5">
    <location>
        <begin position="121"/>
        <end position="144"/>
    </location>
</feature>